<evidence type="ECO:0000313" key="2">
    <source>
        <dbReference type="Proteomes" id="UP000187485"/>
    </source>
</evidence>
<dbReference type="PANTHER" id="PTHR19288:SF46">
    <property type="entry name" value="HALOACID DEHALOGENASE-LIKE HYDROLASE DOMAIN-CONTAINING PROTEIN 2"/>
    <property type="match status" value="1"/>
</dbReference>
<dbReference type="OrthoDB" id="9810449at2"/>
<sequence length="260" mass="29681">MNNKIKALVFDIDGTVSYGNKIIDGSLEVFNWCKKKGLKVLFLSNSSKNSRNSIYKKLINMGFEVQEHEVMNCSLAAVYYFQRKKINKVFVFGSDELKMELLKNGIQVLENLNLTKYILLGYMEDYTFKDIITISDEIYLGKRVIACNKDRNYPTEEGILKPALGAVVSAIEFSTDKKIKYIGKPNKFILEILLKENNLNFNDVMIVGDCFESDIKLAVNINVPAIFISNNCEKSKINYNLNNVICSNSITEIINILKEY</sequence>
<reference evidence="2" key="1">
    <citation type="submission" date="2016-12" db="EMBL/GenBank/DDBJ databases">
        <title>Draft Genome Sequences od Carboxydothermus pertinax and islandicus, Hydrogenogenic Carboxydotrophic Bacteria.</title>
        <authorList>
            <person name="Fukuyama Y."/>
            <person name="Ohmae K."/>
            <person name="Yoneda Y."/>
            <person name="Yoshida T."/>
            <person name="Sako Y."/>
        </authorList>
    </citation>
    <scope>NUCLEOTIDE SEQUENCE [LARGE SCALE GENOMIC DNA]</scope>
    <source>
        <strain evidence="2">Ug1</strain>
    </source>
</reference>
<proteinExistence type="predicted"/>
<gene>
    <name evidence="1" type="ORF">cpu_11180</name>
</gene>
<evidence type="ECO:0000313" key="1">
    <source>
        <dbReference type="EMBL" id="GAV22608.1"/>
    </source>
</evidence>
<organism evidence="1 2">
    <name type="scientific">Carboxydothermus pertinax</name>
    <dbReference type="NCBI Taxonomy" id="870242"/>
    <lineage>
        <taxon>Bacteria</taxon>
        <taxon>Bacillati</taxon>
        <taxon>Bacillota</taxon>
        <taxon>Clostridia</taxon>
        <taxon>Thermoanaerobacterales</taxon>
        <taxon>Thermoanaerobacteraceae</taxon>
        <taxon>Carboxydothermus</taxon>
    </lineage>
</organism>
<dbReference type="Pfam" id="PF13344">
    <property type="entry name" value="Hydrolase_6"/>
    <property type="match status" value="1"/>
</dbReference>
<dbReference type="InterPro" id="IPR006357">
    <property type="entry name" value="HAD-SF_hydro_IIA"/>
</dbReference>
<dbReference type="PANTHER" id="PTHR19288">
    <property type="entry name" value="4-NITROPHENYLPHOSPHATASE-RELATED"/>
    <property type="match status" value="1"/>
</dbReference>
<dbReference type="SUPFAM" id="SSF56784">
    <property type="entry name" value="HAD-like"/>
    <property type="match status" value="1"/>
</dbReference>
<dbReference type="GO" id="GO:0005737">
    <property type="term" value="C:cytoplasm"/>
    <property type="evidence" value="ECO:0007669"/>
    <property type="project" value="TreeGrafter"/>
</dbReference>
<dbReference type="NCBIfam" id="TIGR01460">
    <property type="entry name" value="HAD-SF-IIA"/>
    <property type="match status" value="1"/>
</dbReference>
<dbReference type="InterPro" id="IPR023214">
    <property type="entry name" value="HAD_sf"/>
</dbReference>
<comment type="caution">
    <text evidence="1">The sequence shown here is derived from an EMBL/GenBank/DDBJ whole genome shotgun (WGS) entry which is preliminary data.</text>
</comment>
<dbReference type="RefSeq" id="WP_075859087.1">
    <property type="nucleotide sequence ID" value="NZ_BDJK01000015.1"/>
</dbReference>
<evidence type="ECO:0008006" key="3">
    <source>
        <dbReference type="Google" id="ProtNLM"/>
    </source>
</evidence>
<dbReference type="EMBL" id="BDJK01000015">
    <property type="protein sequence ID" value="GAV22608.1"/>
    <property type="molecule type" value="Genomic_DNA"/>
</dbReference>
<dbReference type="AlphaFoldDB" id="A0A1L8CUL0"/>
<name>A0A1L8CUL0_9THEO</name>
<dbReference type="InterPro" id="IPR036412">
    <property type="entry name" value="HAD-like_sf"/>
</dbReference>
<accession>A0A1L8CUL0</accession>
<keyword evidence="2" id="KW-1185">Reference proteome</keyword>
<protein>
    <recommendedName>
        <fullName evidence="3">Haloacid dehalogenase</fullName>
    </recommendedName>
</protein>
<dbReference type="STRING" id="870242.cpu_11180"/>
<dbReference type="GO" id="GO:0016791">
    <property type="term" value="F:phosphatase activity"/>
    <property type="evidence" value="ECO:0007669"/>
    <property type="project" value="TreeGrafter"/>
</dbReference>
<dbReference type="Proteomes" id="UP000187485">
    <property type="component" value="Unassembled WGS sequence"/>
</dbReference>
<dbReference type="Pfam" id="PF13242">
    <property type="entry name" value="Hydrolase_like"/>
    <property type="match status" value="1"/>
</dbReference>
<dbReference type="Gene3D" id="3.40.50.1000">
    <property type="entry name" value="HAD superfamily/HAD-like"/>
    <property type="match status" value="2"/>
</dbReference>